<proteinExistence type="predicted"/>
<dbReference type="Proteomes" id="UP000322181">
    <property type="component" value="Unassembled WGS sequence"/>
</dbReference>
<feature type="domain" description="HTH araC/xylS-type" evidence="4">
    <location>
        <begin position="169"/>
        <end position="266"/>
    </location>
</feature>
<evidence type="ECO:0000313" key="6">
    <source>
        <dbReference type="Proteomes" id="UP000322181"/>
    </source>
</evidence>
<evidence type="ECO:0000256" key="1">
    <source>
        <dbReference type="ARBA" id="ARBA00023015"/>
    </source>
</evidence>
<dbReference type="InterPro" id="IPR009057">
    <property type="entry name" value="Homeodomain-like_sf"/>
</dbReference>
<dbReference type="PANTHER" id="PTHR46796:SF2">
    <property type="entry name" value="TRANSCRIPTIONAL REGULATORY PROTEIN"/>
    <property type="match status" value="1"/>
</dbReference>
<protein>
    <submittedName>
        <fullName evidence="5">AraC family transcriptional regulator</fullName>
    </submittedName>
</protein>
<dbReference type="InterPro" id="IPR003313">
    <property type="entry name" value="AraC-bd"/>
</dbReference>
<dbReference type="PROSITE" id="PS01124">
    <property type="entry name" value="HTH_ARAC_FAMILY_2"/>
    <property type="match status" value="1"/>
</dbReference>
<keyword evidence="1" id="KW-0805">Transcription regulation</keyword>
<dbReference type="SUPFAM" id="SSF46689">
    <property type="entry name" value="Homeodomain-like"/>
    <property type="match status" value="1"/>
</dbReference>
<accession>A0A5M9RA67</accession>
<evidence type="ECO:0000259" key="4">
    <source>
        <dbReference type="PROSITE" id="PS01124"/>
    </source>
</evidence>
<dbReference type="SUPFAM" id="SSF51215">
    <property type="entry name" value="Regulatory protein AraC"/>
    <property type="match status" value="1"/>
</dbReference>
<dbReference type="EMBL" id="VXKB01000001">
    <property type="protein sequence ID" value="KAA8717199.1"/>
    <property type="molecule type" value="Genomic_DNA"/>
</dbReference>
<dbReference type="InterPro" id="IPR037923">
    <property type="entry name" value="HTH-like"/>
</dbReference>
<dbReference type="SMART" id="SM00342">
    <property type="entry name" value="HTH_ARAC"/>
    <property type="match status" value="1"/>
</dbReference>
<dbReference type="GO" id="GO:0043565">
    <property type="term" value="F:sequence-specific DNA binding"/>
    <property type="evidence" value="ECO:0007669"/>
    <property type="project" value="InterPro"/>
</dbReference>
<reference evidence="5 6" key="1">
    <citation type="submission" date="2019-09" db="EMBL/GenBank/DDBJ databases">
        <title>Draft genome sequence of various Type strains from the CCUG.</title>
        <authorList>
            <person name="Pineiro-Iglesias B."/>
            <person name="Tunovic T."/>
            <person name="Unosson C."/>
            <person name="Inganas E."/>
            <person name="Ohlen M."/>
            <person name="Cardew S."/>
            <person name="Jensie-Markopoulos S."/>
            <person name="Salva-Serra F."/>
            <person name="Jaen-Luchoro D."/>
            <person name="Karlsson R."/>
            <person name="Svensson-Stadler L."/>
            <person name="Chun J."/>
            <person name="Moore E."/>
        </authorList>
    </citation>
    <scope>NUCLEOTIDE SEQUENCE [LARGE SCALE GENOMIC DNA]</scope>
    <source>
        <strain evidence="5 6">CCUG 53682T</strain>
    </source>
</reference>
<evidence type="ECO:0000313" key="5">
    <source>
        <dbReference type="EMBL" id="KAA8717199.1"/>
    </source>
</evidence>
<evidence type="ECO:0000256" key="3">
    <source>
        <dbReference type="ARBA" id="ARBA00023163"/>
    </source>
</evidence>
<keyword evidence="3" id="KW-0804">Transcription</keyword>
<dbReference type="GO" id="GO:0003700">
    <property type="term" value="F:DNA-binding transcription factor activity"/>
    <property type="evidence" value="ECO:0007669"/>
    <property type="project" value="InterPro"/>
</dbReference>
<dbReference type="Gene3D" id="1.10.10.60">
    <property type="entry name" value="Homeodomain-like"/>
    <property type="match status" value="2"/>
</dbReference>
<dbReference type="PANTHER" id="PTHR46796">
    <property type="entry name" value="HTH-TYPE TRANSCRIPTIONAL ACTIVATOR RHAS-RELATED"/>
    <property type="match status" value="1"/>
</dbReference>
<sequence>MPGNEKAKDWVKLAEHSMQIERIEAFFSGHGYEPHRHDTYAIGRTLAGVQSFNYRSQKRHSLPGGTVILHPDEVHDGKAGTLDGFRYRMLYIKPSLVQNILGGKPLPFIPDGISTDPRLSTAIQPLLKAMDMHFEMIEEEDAIYDLVQILAAIGGQSHQRRSFDYKAAELAREYIHSHFDNNITLDELSSVSGRERWSLSRDFRVLFGTSPYRYITMRRLERFKDLILKRKHLADSAIEAGFADQSHANRQFLSHFGISPGRWLKYIQNN</sequence>
<dbReference type="Pfam" id="PF02311">
    <property type="entry name" value="AraC_binding"/>
    <property type="match status" value="1"/>
</dbReference>
<dbReference type="Pfam" id="PF12833">
    <property type="entry name" value="HTH_18"/>
    <property type="match status" value="1"/>
</dbReference>
<comment type="caution">
    <text evidence="5">The sequence shown here is derived from an EMBL/GenBank/DDBJ whole genome shotgun (WGS) entry which is preliminary data.</text>
</comment>
<dbReference type="RefSeq" id="WP_150384689.1">
    <property type="nucleotide sequence ID" value="NZ_BAAAFS010000001.1"/>
</dbReference>
<dbReference type="AlphaFoldDB" id="A0A5M9RA67"/>
<organism evidence="5 6">
    <name type="scientific">Morganella psychrotolerans</name>
    <dbReference type="NCBI Taxonomy" id="368603"/>
    <lineage>
        <taxon>Bacteria</taxon>
        <taxon>Pseudomonadati</taxon>
        <taxon>Pseudomonadota</taxon>
        <taxon>Gammaproteobacteria</taxon>
        <taxon>Enterobacterales</taxon>
        <taxon>Morganellaceae</taxon>
        <taxon>Morganella</taxon>
    </lineage>
</organism>
<name>A0A5M9RA67_9GAMM</name>
<evidence type="ECO:0000256" key="2">
    <source>
        <dbReference type="ARBA" id="ARBA00023125"/>
    </source>
</evidence>
<gene>
    <name evidence="5" type="ORF">F4V73_04870</name>
</gene>
<dbReference type="InterPro" id="IPR018060">
    <property type="entry name" value="HTH_AraC"/>
</dbReference>
<keyword evidence="2" id="KW-0238">DNA-binding</keyword>
<dbReference type="InterPro" id="IPR050204">
    <property type="entry name" value="AraC_XylS_family_regulators"/>
</dbReference>